<dbReference type="InterPro" id="IPR005024">
    <property type="entry name" value="Snf7_fam"/>
</dbReference>
<dbReference type="WBParaSite" id="HCON_00040750-00001">
    <property type="protein sequence ID" value="HCON_00040750-00001"/>
    <property type="gene ID" value="HCON_00040750"/>
</dbReference>
<dbReference type="OMA" id="RRMDTEM"/>
<dbReference type="AlphaFoldDB" id="A0A7I4Y120"/>
<sequence length="231" mass="25981">MGRKKTRRHRLEIPKMPLLGKLIDGIKRKRKQSAPSAEDAINNLRDIEDLLAKKQTFYEDKISAEIANAKKHGQKNKKAALAALKRKKHYETELSRIDGVMMKIEAQRTALEGAGLNMEVLGVLDQTTKALQIANQNFDLDKVGDLMDSIAEDLQLSDEFANAISQPIGDVHDEDELLKELEDLEKNNAPAVLTELPDVPAGPITRSRASRDKFRRMDTEMEELQKWAAAN</sequence>
<reference evidence="4" key="1">
    <citation type="submission" date="2020-12" db="UniProtKB">
        <authorList>
            <consortium name="WormBaseParasite"/>
        </authorList>
    </citation>
    <scope>IDENTIFICATION</scope>
    <source>
        <strain evidence="4">MHco3</strain>
    </source>
</reference>
<dbReference type="Proteomes" id="UP000025227">
    <property type="component" value="Unplaced"/>
</dbReference>
<dbReference type="GO" id="GO:0006900">
    <property type="term" value="P:vesicle budding from membrane"/>
    <property type="evidence" value="ECO:0007669"/>
    <property type="project" value="TreeGrafter"/>
</dbReference>
<protein>
    <submittedName>
        <fullName evidence="4">Snf7 domain containing protein</fullName>
    </submittedName>
</protein>
<evidence type="ECO:0000256" key="2">
    <source>
        <dbReference type="SAM" id="MobiDB-lite"/>
    </source>
</evidence>
<feature type="region of interest" description="Disordered" evidence="2">
    <location>
        <begin position="189"/>
        <end position="215"/>
    </location>
</feature>
<dbReference type="Pfam" id="PF03357">
    <property type="entry name" value="Snf7"/>
    <property type="match status" value="1"/>
</dbReference>
<dbReference type="PANTHER" id="PTHR22761:SF78">
    <property type="entry name" value="CHARGED MULTIVESICULAR BODY PROTEIN 4B"/>
    <property type="match status" value="1"/>
</dbReference>
<dbReference type="GO" id="GO:0009898">
    <property type="term" value="C:cytoplasmic side of plasma membrane"/>
    <property type="evidence" value="ECO:0007669"/>
    <property type="project" value="TreeGrafter"/>
</dbReference>
<proteinExistence type="inferred from homology"/>
<name>A0A7I4Y120_HAECO</name>
<dbReference type="GO" id="GO:0000815">
    <property type="term" value="C:ESCRT III complex"/>
    <property type="evidence" value="ECO:0007669"/>
    <property type="project" value="TreeGrafter"/>
</dbReference>
<keyword evidence="3" id="KW-1185">Reference proteome</keyword>
<accession>A0A7I4Y120</accession>
<evidence type="ECO:0000256" key="1">
    <source>
        <dbReference type="ARBA" id="ARBA00006190"/>
    </source>
</evidence>
<evidence type="ECO:0000313" key="4">
    <source>
        <dbReference type="WBParaSite" id="HCON_00040750-00001"/>
    </source>
</evidence>
<dbReference type="GO" id="GO:0005771">
    <property type="term" value="C:multivesicular body"/>
    <property type="evidence" value="ECO:0007669"/>
    <property type="project" value="TreeGrafter"/>
</dbReference>
<comment type="similarity">
    <text evidence="1">Belongs to the SNF7 family.</text>
</comment>
<dbReference type="GO" id="GO:0032511">
    <property type="term" value="P:late endosome to vacuole transport via multivesicular body sorting pathway"/>
    <property type="evidence" value="ECO:0007669"/>
    <property type="project" value="TreeGrafter"/>
</dbReference>
<dbReference type="PANTHER" id="PTHR22761">
    <property type="entry name" value="CHARGED MULTIVESICULAR BODY PROTEIN"/>
    <property type="match status" value="1"/>
</dbReference>
<dbReference type="OrthoDB" id="5592979at2759"/>
<evidence type="ECO:0000313" key="3">
    <source>
        <dbReference type="Proteomes" id="UP000025227"/>
    </source>
</evidence>
<organism evidence="3 4">
    <name type="scientific">Haemonchus contortus</name>
    <name type="common">Barber pole worm</name>
    <dbReference type="NCBI Taxonomy" id="6289"/>
    <lineage>
        <taxon>Eukaryota</taxon>
        <taxon>Metazoa</taxon>
        <taxon>Ecdysozoa</taxon>
        <taxon>Nematoda</taxon>
        <taxon>Chromadorea</taxon>
        <taxon>Rhabditida</taxon>
        <taxon>Rhabditina</taxon>
        <taxon>Rhabditomorpha</taxon>
        <taxon>Strongyloidea</taxon>
        <taxon>Trichostrongylidae</taxon>
        <taxon>Haemonchus</taxon>
    </lineage>
</organism>
<dbReference type="Gene3D" id="1.10.287.1060">
    <property type="entry name" value="ESAT-6-like"/>
    <property type="match status" value="1"/>
</dbReference>